<dbReference type="CDD" id="cd10719">
    <property type="entry name" value="DnaJ_zf"/>
    <property type="match status" value="1"/>
</dbReference>
<dbReference type="PANTHER" id="PTHR44145">
    <property type="entry name" value="DNAJ HOMOLOG SUBFAMILY A MEMBER 3, MITOCHONDRIAL"/>
    <property type="match status" value="1"/>
</dbReference>
<evidence type="ECO:0000259" key="6">
    <source>
        <dbReference type="PROSITE" id="PS51188"/>
    </source>
</evidence>
<dbReference type="InterPro" id="IPR009012">
    <property type="entry name" value="GrpE_head"/>
</dbReference>
<keyword evidence="8" id="KW-1185">Reference proteome</keyword>
<evidence type="ECO:0000313" key="7">
    <source>
        <dbReference type="EMBL" id="MCU4750499.1"/>
    </source>
</evidence>
<keyword evidence="3" id="KW-0963">Cytoplasm</keyword>
<proteinExistence type="inferred from homology"/>
<dbReference type="GO" id="GO:0000774">
    <property type="term" value="F:adenyl-nucleotide exchange factor activity"/>
    <property type="evidence" value="ECO:0007669"/>
    <property type="project" value="InterPro"/>
</dbReference>
<dbReference type="GO" id="GO:0051082">
    <property type="term" value="F:unfolded protein binding"/>
    <property type="evidence" value="ECO:0007669"/>
    <property type="project" value="InterPro"/>
</dbReference>
<dbReference type="Pfam" id="PF00684">
    <property type="entry name" value="DnaJ_CXXCXGXG"/>
    <property type="match status" value="1"/>
</dbReference>
<dbReference type="InterPro" id="IPR000740">
    <property type="entry name" value="GrpE"/>
</dbReference>
<evidence type="ECO:0000256" key="5">
    <source>
        <dbReference type="SAM" id="MobiDB-lite"/>
    </source>
</evidence>
<dbReference type="SUPFAM" id="SSF49493">
    <property type="entry name" value="HSP40/DnaJ peptide-binding domain"/>
    <property type="match status" value="2"/>
</dbReference>
<comment type="subunit">
    <text evidence="3">Homodimer.</text>
</comment>
<keyword evidence="4" id="KW-0479">Metal-binding</keyword>
<dbReference type="SUPFAM" id="SSF51064">
    <property type="entry name" value="Head domain of nucleotide exchange factor GrpE"/>
    <property type="match status" value="1"/>
</dbReference>
<keyword evidence="3" id="KW-0346">Stress response</keyword>
<dbReference type="GO" id="GO:0031072">
    <property type="term" value="F:heat shock protein binding"/>
    <property type="evidence" value="ECO:0007669"/>
    <property type="project" value="InterPro"/>
</dbReference>
<dbReference type="GO" id="GO:0006457">
    <property type="term" value="P:protein folding"/>
    <property type="evidence" value="ECO:0007669"/>
    <property type="project" value="InterPro"/>
</dbReference>
<organism evidence="7 8">
    <name type="scientific">Natronosalvus hydrolyticus</name>
    <dbReference type="NCBI Taxonomy" id="2979988"/>
    <lineage>
        <taxon>Archaea</taxon>
        <taxon>Methanobacteriati</taxon>
        <taxon>Methanobacteriota</taxon>
        <taxon>Stenosarchaea group</taxon>
        <taxon>Halobacteria</taxon>
        <taxon>Halobacteriales</taxon>
        <taxon>Natrialbaceae</taxon>
        <taxon>Natronosalvus</taxon>
    </lineage>
</organism>
<feature type="zinc finger region" description="CR-type" evidence="4">
    <location>
        <begin position="25"/>
        <end position="104"/>
    </location>
</feature>
<keyword evidence="2 3" id="KW-0143">Chaperone</keyword>
<dbReference type="PROSITE" id="PS01071">
    <property type="entry name" value="GRPE"/>
    <property type="match status" value="1"/>
</dbReference>
<feature type="compositionally biased region" description="Basic and acidic residues" evidence="5">
    <location>
        <begin position="284"/>
        <end position="295"/>
    </location>
</feature>
<name>A0AAP2Z6W8_9EURY</name>
<comment type="function">
    <text evidence="3">Participates actively in the response to hyperosmotic and heat shock by preventing the aggregation of stress-denatured proteins, in association with DnaK and GrpE. It is the nucleotide exchange factor for DnaK and may function as a thermosensor. Unfolded proteins bind initially to DnaJ; upon interaction with the DnaJ-bound protein, DnaK hydrolyzes its bound ATP, resulting in the formation of a stable complex. GrpE releases ADP from DnaK; ATP binding to DnaK triggers the release of the substrate protein, thus completing the reaction cycle. Several rounds of ATP-dependent interactions between DnaJ, DnaK and GrpE are required for fully efficient folding.</text>
</comment>
<dbReference type="InterPro" id="IPR036410">
    <property type="entry name" value="HSP_DnaJ_Cys-rich_dom_sf"/>
</dbReference>
<reference evidence="7 8" key="1">
    <citation type="submission" date="2022-09" db="EMBL/GenBank/DDBJ databases">
        <title>Enrichment on poylsaccharides allowed isolation of novel metabolic and taxonomic groups of Haloarchaea.</title>
        <authorList>
            <person name="Sorokin D.Y."/>
            <person name="Elcheninov A.G."/>
            <person name="Khizhniak T.V."/>
            <person name="Kolganova T.V."/>
            <person name="Kublanov I.V."/>
        </authorList>
    </citation>
    <scope>NUCLEOTIDE SEQUENCE [LARGE SCALE GENOMIC DNA]</scope>
    <source>
        <strain evidence="7 8">AArc-curdl1</strain>
    </source>
</reference>
<dbReference type="Gene3D" id="2.10.230.10">
    <property type="entry name" value="Heat shock protein DnaJ, cysteine-rich domain"/>
    <property type="match status" value="1"/>
</dbReference>
<sequence>MPTSQSDDSVRRIPLELTLEEAFSGLERELSIEQPTRCRTCSGTGRTGRPTRCPQCRGRGRVARDKRASIGRPGSRRCPRCEGSGTVSASQCAICDGDGTRWQETAVSVDVPPGIEDGQGLRVTAGADQQPIAILEVTIEPHERYDRIGTDLSCEHAVTPRQARTGDAIEIETLDGDVQFEVPPGTEAGDRFRFEGKGMPTLDGDERGDLYVTIALEDEPADEPDREGVEGHHTAESANRVSMAPDADVTGPDEAKNRESTTSTEQDGDLAVESDDGDPLANERPADECAPKEADESTLEAYESRIEALESALESTRAEFRAYKDRVETRQKERDKQAAATLLERFAEVREDLERAVETDSDDETGVKEGVELTLRRFDRILEDEGVSRIDPEPGTPVDPHRHEVMHRVEGDQPAGTVNSVYTRGYELDDQVIRPARVSVSEEA</sequence>
<feature type="compositionally biased region" description="Basic and acidic residues" evidence="5">
    <location>
        <begin position="226"/>
        <end position="235"/>
    </location>
</feature>
<dbReference type="Gene3D" id="3.90.20.20">
    <property type="match status" value="1"/>
</dbReference>
<dbReference type="Gene3D" id="2.30.22.10">
    <property type="entry name" value="Head domain of nucleotide exchange factor GrpE"/>
    <property type="match status" value="1"/>
</dbReference>
<dbReference type="InterPro" id="IPR051938">
    <property type="entry name" value="Apopto_cytoskel_mod"/>
</dbReference>
<feature type="domain" description="CR-type" evidence="6">
    <location>
        <begin position="25"/>
        <end position="104"/>
    </location>
</feature>
<evidence type="ECO:0000256" key="2">
    <source>
        <dbReference type="ARBA" id="ARBA00023186"/>
    </source>
</evidence>
<dbReference type="GO" id="GO:0005737">
    <property type="term" value="C:cytoplasm"/>
    <property type="evidence" value="ECO:0007669"/>
    <property type="project" value="UniProtKB-SubCell"/>
</dbReference>
<evidence type="ECO:0000256" key="1">
    <source>
        <dbReference type="ARBA" id="ARBA00009054"/>
    </source>
</evidence>
<dbReference type="Pfam" id="PF01556">
    <property type="entry name" value="DnaJ_C"/>
    <property type="match status" value="1"/>
</dbReference>
<dbReference type="SUPFAM" id="SSF58014">
    <property type="entry name" value="Coiled-coil domain of nucleotide exchange factor GrpE"/>
    <property type="match status" value="1"/>
</dbReference>
<dbReference type="RefSeq" id="WP_342805342.1">
    <property type="nucleotide sequence ID" value="NZ_JAOPJZ010000001.1"/>
</dbReference>
<dbReference type="Proteomes" id="UP001321047">
    <property type="component" value="Unassembled WGS sequence"/>
</dbReference>
<evidence type="ECO:0000256" key="4">
    <source>
        <dbReference type="PROSITE-ProRule" id="PRU00546"/>
    </source>
</evidence>
<dbReference type="CDD" id="cd10747">
    <property type="entry name" value="DnaJ_C"/>
    <property type="match status" value="1"/>
</dbReference>
<dbReference type="EMBL" id="JAOPJZ010000001">
    <property type="protein sequence ID" value="MCU4750499.1"/>
    <property type="molecule type" value="Genomic_DNA"/>
</dbReference>
<comment type="caution">
    <text evidence="7">The sequence shown here is derived from an EMBL/GenBank/DDBJ whole genome shotgun (WGS) entry which is preliminary data.</text>
</comment>
<accession>A0AAP2Z6W8</accession>
<dbReference type="InterPro" id="IPR002939">
    <property type="entry name" value="DnaJ_C"/>
</dbReference>
<dbReference type="PANTHER" id="PTHR44145:SF3">
    <property type="entry name" value="DNAJ HOMOLOG SUBFAMILY A MEMBER 3, MITOCHONDRIAL"/>
    <property type="match status" value="1"/>
</dbReference>
<dbReference type="InterPro" id="IPR001305">
    <property type="entry name" value="HSP_DnaJ_Cys-rich_dom"/>
</dbReference>
<feature type="compositionally biased region" description="Low complexity" evidence="5">
    <location>
        <begin position="39"/>
        <end position="54"/>
    </location>
</feature>
<dbReference type="Gene3D" id="2.60.260.20">
    <property type="entry name" value="Urease metallochaperone UreE, N-terminal domain"/>
    <property type="match status" value="2"/>
</dbReference>
<keyword evidence="4" id="KW-0862">Zinc</keyword>
<dbReference type="GO" id="GO:0051087">
    <property type="term" value="F:protein-folding chaperone binding"/>
    <property type="evidence" value="ECO:0007669"/>
    <property type="project" value="InterPro"/>
</dbReference>
<gene>
    <name evidence="3 7" type="primary">grpE</name>
    <name evidence="7" type="ORF">OB919_00645</name>
</gene>
<protein>
    <recommendedName>
        <fullName evidence="3">Protein GrpE</fullName>
    </recommendedName>
    <alternativeName>
        <fullName evidence="3">HSP-70 cofactor</fullName>
    </alternativeName>
</protein>
<dbReference type="CDD" id="cd00446">
    <property type="entry name" value="GrpE"/>
    <property type="match status" value="1"/>
</dbReference>
<keyword evidence="4" id="KW-0863">Zinc-finger</keyword>
<comment type="similarity">
    <text evidence="1 3">Belongs to the GrpE family.</text>
</comment>
<evidence type="ECO:0000256" key="3">
    <source>
        <dbReference type="HAMAP-Rule" id="MF_01151"/>
    </source>
</evidence>
<dbReference type="GO" id="GO:0008270">
    <property type="term" value="F:zinc ion binding"/>
    <property type="evidence" value="ECO:0007669"/>
    <property type="project" value="UniProtKB-KW"/>
</dbReference>
<feature type="region of interest" description="Disordered" evidence="5">
    <location>
        <begin position="39"/>
        <end position="58"/>
    </location>
</feature>
<dbReference type="GO" id="GO:0042803">
    <property type="term" value="F:protein homodimerization activity"/>
    <property type="evidence" value="ECO:0007669"/>
    <property type="project" value="InterPro"/>
</dbReference>
<feature type="region of interest" description="Disordered" evidence="5">
    <location>
        <begin position="220"/>
        <end position="297"/>
    </location>
</feature>
<feature type="region of interest" description="Disordered" evidence="5">
    <location>
        <begin position="181"/>
        <end position="207"/>
    </location>
</feature>
<dbReference type="HAMAP" id="MF_01151">
    <property type="entry name" value="GrpE"/>
    <property type="match status" value="1"/>
</dbReference>
<comment type="subcellular location">
    <subcellularLocation>
        <location evidence="3">Cytoplasm</location>
    </subcellularLocation>
</comment>
<dbReference type="PRINTS" id="PR00773">
    <property type="entry name" value="GRPEPROTEIN"/>
</dbReference>
<dbReference type="PROSITE" id="PS51188">
    <property type="entry name" value="ZF_CR"/>
    <property type="match status" value="1"/>
</dbReference>
<dbReference type="AlphaFoldDB" id="A0AAP2Z6W8"/>
<dbReference type="Pfam" id="PF01025">
    <property type="entry name" value="GrpE"/>
    <property type="match status" value="1"/>
</dbReference>
<feature type="compositionally biased region" description="Acidic residues" evidence="5">
    <location>
        <begin position="266"/>
        <end position="278"/>
    </location>
</feature>
<dbReference type="SUPFAM" id="SSF57938">
    <property type="entry name" value="DnaJ/Hsp40 cysteine-rich domain"/>
    <property type="match status" value="1"/>
</dbReference>
<dbReference type="InterPro" id="IPR013805">
    <property type="entry name" value="GrpE_CC"/>
</dbReference>
<dbReference type="InterPro" id="IPR008971">
    <property type="entry name" value="HSP40/DnaJ_pept-bd"/>
</dbReference>
<evidence type="ECO:0000313" key="8">
    <source>
        <dbReference type="Proteomes" id="UP001321047"/>
    </source>
</evidence>